<dbReference type="Proteomes" id="UP001500979">
    <property type="component" value="Unassembled WGS sequence"/>
</dbReference>
<name>A0ABN3V0J5_9PSEU</name>
<feature type="region of interest" description="Disordered" evidence="1">
    <location>
        <begin position="1"/>
        <end position="52"/>
    </location>
</feature>
<reference evidence="2 3" key="1">
    <citation type="journal article" date="2019" name="Int. J. Syst. Evol. Microbiol.">
        <title>The Global Catalogue of Microorganisms (GCM) 10K type strain sequencing project: providing services to taxonomists for standard genome sequencing and annotation.</title>
        <authorList>
            <consortium name="The Broad Institute Genomics Platform"/>
            <consortium name="The Broad Institute Genome Sequencing Center for Infectious Disease"/>
            <person name="Wu L."/>
            <person name="Ma J."/>
        </authorList>
    </citation>
    <scope>NUCLEOTIDE SEQUENCE [LARGE SCALE GENOMIC DNA]</scope>
    <source>
        <strain evidence="2 3">JCM 9383</strain>
    </source>
</reference>
<evidence type="ECO:0000256" key="1">
    <source>
        <dbReference type="SAM" id="MobiDB-lite"/>
    </source>
</evidence>
<organism evidence="2 3">
    <name type="scientific">Saccharopolyspora taberi</name>
    <dbReference type="NCBI Taxonomy" id="60895"/>
    <lineage>
        <taxon>Bacteria</taxon>
        <taxon>Bacillati</taxon>
        <taxon>Actinomycetota</taxon>
        <taxon>Actinomycetes</taxon>
        <taxon>Pseudonocardiales</taxon>
        <taxon>Pseudonocardiaceae</taxon>
        <taxon>Saccharopolyspora</taxon>
    </lineage>
</organism>
<gene>
    <name evidence="2" type="ORF">GCM10010470_02010</name>
</gene>
<dbReference type="RefSeq" id="WP_344677382.1">
    <property type="nucleotide sequence ID" value="NZ_BAAAUX010000001.1"/>
</dbReference>
<accession>A0ABN3V0J5</accession>
<keyword evidence="3" id="KW-1185">Reference proteome</keyword>
<sequence length="52" mass="5419">MSNDNRNEGDANNVVQSSRHDGDVNAPVITGDGATIIQGDNHGSIHQTFGGK</sequence>
<dbReference type="EMBL" id="BAAAUX010000001">
    <property type="protein sequence ID" value="GAA2773829.1"/>
    <property type="molecule type" value="Genomic_DNA"/>
</dbReference>
<comment type="caution">
    <text evidence="2">The sequence shown here is derived from an EMBL/GenBank/DDBJ whole genome shotgun (WGS) entry which is preliminary data.</text>
</comment>
<evidence type="ECO:0000313" key="3">
    <source>
        <dbReference type="Proteomes" id="UP001500979"/>
    </source>
</evidence>
<proteinExistence type="predicted"/>
<protein>
    <submittedName>
        <fullName evidence="2">Uncharacterized protein</fullName>
    </submittedName>
</protein>
<evidence type="ECO:0000313" key="2">
    <source>
        <dbReference type="EMBL" id="GAA2773829.1"/>
    </source>
</evidence>